<organism evidence="1 2">
    <name type="scientific">Deinococcus malanensis</name>
    <dbReference type="NCBI Taxonomy" id="1706855"/>
    <lineage>
        <taxon>Bacteria</taxon>
        <taxon>Thermotogati</taxon>
        <taxon>Deinococcota</taxon>
        <taxon>Deinococci</taxon>
        <taxon>Deinococcales</taxon>
        <taxon>Deinococcaceae</taxon>
        <taxon>Deinococcus</taxon>
    </lineage>
</organism>
<accession>A0ABQ2ET29</accession>
<reference evidence="2" key="1">
    <citation type="journal article" date="2019" name="Int. J. Syst. Evol. Microbiol.">
        <title>The Global Catalogue of Microorganisms (GCM) 10K type strain sequencing project: providing services to taxonomists for standard genome sequencing and annotation.</title>
        <authorList>
            <consortium name="The Broad Institute Genomics Platform"/>
            <consortium name="The Broad Institute Genome Sequencing Center for Infectious Disease"/>
            <person name="Wu L."/>
            <person name="Ma J."/>
        </authorList>
    </citation>
    <scope>NUCLEOTIDE SEQUENCE [LARGE SCALE GENOMIC DNA]</scope>
    <source>
        <strain evidence="2">JCM 30331</strain>
    </source>
</reference>
<dbReference type="EMBL" id="BMPP01000004">
    <property type="protein sequence ID" value="GGK21007.1"/>
    <property type="molecule type" value="Genomic_DNA"/>
</dbReference>
<keyword evidence="2" id="KW-1185">Reference proteome</keyword>
<name>A0ABQ2ET29_9DEIO</name>
<proteinExistence type="predicted"/>
<gene>
    <name evidence="1" type="ORF">GCM10008955_13040</name>
</gene>
<comment type="caution">
    <text evidence="1">The sequence shown here is derived from an EMBL/GenBank/DDBJ whole genome shotgun (WGS) entry which is preliminary data.</text>
</comment>
<protein>
    <submittedName>
        <fullName evidence="1">Uncharacterized protein</fullName>
    </submittedName>
</protein>
<dbReference type="Proteomes" id="UP000647587">
    <property type="component" value="Unassembled WGS sequence"/>
</dbReference>
<sequence>MTHRTDSGLVAWLPTAVWPGQLGLCADTRLQTAQEWAALAREGAGLVALLLDEDAPDTTDLADHAGKAGLGVVSFALPWLGWPEDQESFVAYLDN</sequence>
<evidence type="ECO:0000313" key="1">
    <source>
        <dbReference type="EMBL" id="GGK21007.1"/>
    </source>
</evidence>
<evidence type="ECO:0000313" key="2">
    <source>
        <dbReference type="Proteomes" id="UP000647587"/>
    </source>
</evidence>
<dbReference type="RefSeq" id="WP_189005662.1">
    <property type="nucleotide sequence ID" value="NZ_BMPP01000004.1"/>
</dbReference>